<dbReference type="Proteomes" id="UP000287171">
    <property type="component" value="Unassembled WGS sequence"/>
</dbReference>
<accession>A0A402B1Z2</accession>
<protein>
    <submittedName>
        <fullName evidence="3">N-acetyltransferase</fullName>
    </submittedName>
</protein>
<dbReference type="RefSeq" id="WP_126625958.1">
    <property type="nucleotide sequence ID" value="NZ_BIFT01000001.1"/>
</dbReference>
<name>A0A402B1Z2_9CHLR</name>
<dbReference type="Gene3D" id="2.160.10.10">
    <property type="entry name" value="Hexapeptide repeat proteins"/>
    <property type="match status" value="1"/>
</dbReference>
<evidence type="ECO:0000313" key="3">
    <source>
        <dbReference type="EMBL" id="GCE25369.1"/>
    </source>
</evidence>
<dbReference type="CDD" id="cd03358">
    <property type="entry name" value="LbH_WxcM_N_like"/>
    <property type="match status" value="1"/>
</dbReference>
<dbReference type="PANTHER" id="PTHR43300">
    <property type="entry name" value="ACETYLTRANSFERASE"/>
    <property type="match status" value="1"/>
</dbReference>
<organism evidence="3 4">
    <name type="scientific">Dictyobacter alpinus</name>
    <dbReference type="NCBI Taxonomy" id="2014873"/>
    <lineage>
        <taxon>Bacteria</taxon>
        <taxon>Bacillati</taxon>
        <taxon>Chloroflexota</taxon>
        <taxon>Ktedonobacteria</taxon>
        <taxon>Ktedonobacterales</taxon>
        <taxon>Dictyobacteraceae</taxon>
        <taxon>Dictyobacter</taxon>
    </lineage>
</organism>
<dbReference type="SUPFAM" id="SSF51161">
    <property type="entry name" value="Trimeric LpxA-like enzymes"/>
    <property type="match status" value="1"/>
</dbReference>
<dbReference type="PANTHER" id="PTHR43300:SF4">
    <property type="entry name" value="ACYL-[ACYL-CARRIER-PROTEIN]--UDP-N-ACETYLGLUCOSAMINE O-ACYLTRANSFERASE"/>
    <property type="match status" value="1"/>
</dbReference>
<proteinExistence type="predicted"/>
<dbReference type="InterPro" id="IPR018357">
    <property type="entry name" value="Hexapep_transf_CS"/>
</dbReference>
<dbReference type="InterPro" id="IPR011004">
    <property type="entry name" value="Trimer_LpxA-like_sf"/>
</dbReference>
<evidence type="ECO:0000256" key="2">
    <source>
        <dbReference type="ARBA" id="ARBA00022737"/>
    </source>
</evidence>
<dbReference type="Pfam" id="PF00132">
    <property type="entry name" value="Hexapep"/>
    <property type="match status" value="1"/>
</dbReference>
<keyword evidence="1 3" id="KW-0808">Transferase</keyword>
<dbReference type="InterPro" id="IPR050179">
    <property type="entry name" value="Trans_hexapeptide_repeat"/>
</dbReference>
<evidence type="ECO:0000256" key="1">
    <source>
        <dbReference type="ARBA" id="ARBA00022679"/>
    </source>
</evidence>
<sequence>MQDRPYYVHPQAEVEDGAEVGSGTRIWRQAHVRQAARIGEQCNIGKGVYVESHVSIGSRVKIQNHVSLFEGVTVEDGVFIGPHVCFTNDMYPRAITPEGQLKSADDWEVTETLVKYGASIGAGAVIVCGITIGQFALIGAGAVVTKDVPPHSLVLGNPARFHAYVCRCAHRLSSIQERDNQLSGWCEQCGTLCVFDK</sequence>
<comment type="caution">
    <text evidence="3">The sequence shown here is derived from an EMBL/GenBank/DDBJ whole genome shotgun (WGS) entry which is preliminary data.</text>
</comment>
<dbReference type="EMBL" id="BIFT01000001">
    <property type="protein sequence ID" value="GCE25369.1"/>
    <property type="molecule type" value="Genomic_DNA"/>
</dbReference>
<dbReference type="AlphaFoldDB" id="A0A402B1Z2"/>
<reference evidence="4" key="1">
    <citation type="submission" date="2018-12" db="EMBL/GenBank/DDBJ databases">
        <title>Tengunoibacter tsumagoiensis gen. nov., sp. nov., Dictyobacter kobayashii sp. nov., D. alpinus sp. nov., and D. joshuensis sp. nov. and description of Dictyobacteraceae fam. nov. within the order Ktedonobacterales isolated from Tengu-no-mugimeshi.</title>
        <authorList>
            <person name="Wang C.M."/>
            <person name="Zheng Y."/>
            <person name="Sakai Y."/>
            <person name="Toyoda A."/>
            <person name="Minakuchi Y."/>
            <person name="Abe K."/>
            <person name="Yokota A."/>
            <person name="Yabe S."/>
        </authorList>
    </citation>
    <scope>NUCLEOTIDE SEQUENCE [LARGE SCALE GENOMIC DNA]</scope>
    <source>
        <strain evidence="4">Uno16</strain>
    </source>
</reference>
<dbReference type="OrthoDB" id="9801697at2"/>
<gene>
    <name evidence="3" type="ORF">KDA_08530</name>
</gene>
<keyword evidence="4" id="KW-1185">Reference proteome</keyword>
<dbReference type="PROSITE" id="PS00101">
    <property type="entry name" value="HEXAPEP_TRANSFERASES"/>
    <property type="match status" value="1"/>
</dbReference>
<evidence type="ECO:0000313" key="4">
    <source>
        <dbReference type="Proteomes" id="UP000287171"/>
    </source>
</evidence>
<dbReference type="Pfam" id="PF14602">
    <property type="entry name" value="Hexapep_2"/>
    <property type="match status" value="1"/>
</dbReference>
<dbReference type="GO" id="GO:0016740">
    <property type="term" value="F:transferase activity"/>
    <property type="evidence" value="ECO:0007669"/>
    <property type="project" value="UniProtKB-KW"/>
</dbReference>
<dbReference type="InterPro" id="IPR001451">
    <property type="entry name" value="Hexapep"/>
</dbReference>
<keyword evidence="2" id="KW-0677">Repeat</keyword>